<keyword evidence="2" id="KW-0489">Methyltransferase</keyword>
<dbReference type="Pfam" id="PF08241">
    <property type="entry name" value="Methyltransf_11"/>
    <property type="match status" value="1"/>
</dbReference>
<feature type="region of interest" description="Disordered" evidence="4">
    <location>
        <begin position="319"/>
        <end position="344"/>
    </location>
</feature>
<keyword evidence="7" id="KW-1185">Reference proteome</keyword>
<feature type="domain" description="Methyltransferase type 11" evidence="5">
    <location>
        <begin position="49"/>
        <end position="150"/>
    </location>
</feature>
<accession>A0A250XP43</accession>
<evidence type="ECO:0000256" key="1">
    <source>
        <dbReference type="ARBA" id="ARBA00008361"/>
    </source>
</evidence>
<comment type="caution">
    <text evidence="6">The sequence shown here is derived from an EMBL/GenBank/DDBJ whole genome shotgun (WGS) entry which is preliminary data.</text>
</comment>
<reference evidence="6 7" key="1">
    <citation type="submission" date="2017-08" db="EMBL/GenBank/DDBJ databases">
        <title>Acidophilic green algal genome provides insights into adaptation to an acidic environment.</title>
        <authorList>
            <person name="Hirooka S."/>
            <person name="Hirose Y."/>
            <person name="Kanesaki Y."/>
            <person name="Higuchi S."/>
            <person name="Fujiwara T."/>
            <person name="Onuma R."/>
            <person name="Era A."/>
            <person name="Ohbayashi R."/>
            <person name="Uzuka A."/>
            <person name="Nozaki H."/>
            <person name="Yoshikawa H."/>
            <person name="Miyagishima S.Y."/>
        </authorList>
    </citation>
    <scope>NUCLEOTIDE SEQUENCE [LARGE SCALE GENOMIC DNA]</scope>
    <source>
        <strain evidence="6 7">NIES-2499</strain>
    </source>
</reference>
<dbReference type="AlphaFoldDB" id="A0A250XP43"/>
<dbReference type="Gene3D" id="3.40.50.150">
    <property type="entry name" value="Vaccinia Virus protein VP39"/>
    <property type="match status" value="1"/>
</dbReference>
<feature type="compositionally biased region" description="Basic and acidic residues" evidence="4">
    <location>
        <begin position="320"/>
        <end position="330"/>
    </location>
</feature>
<dbReference type="GO" id="GO:0008757">
    <property type="term" value="F:S-adenosylmethionine-dependent methyltransferase activity"/>
    <property type="evidence" value="ECO:0007669"/>
    <property type="project" value="InterPro"/>
</dbReference>
<dbReference type="CDD" id="cd02440">
    <property type="entry name" value="AdoMet_MTases"/>
    <property type="match status" value="1"/>
</dbReference>
<dbReference type="OrthoDB" id="411785at2759"/>
<gene>
    <name evidence="6" type="ORF">CEUSTIGMA_g12276.t1</name>
</gene>
<dbReference type="InterPro" id="IPR051419">
    <property type="entry name" value="Lys/N-term_MeTrsfase_sf"/>
</dbReference>
<evidence type="ECO:0000256" key="4">
    <source>
        <dbReference type="SAM" id="MobiDB-lite"/>
    </source>
</evidence>
<dbReference type="PANTHER" id="PTHR12176">
    <property type="entry name" value="SAM-DEPENDENT METHYLTRANSFERASE SUPERFAMILY PROTEIN"/>
    <property type="match status" value="1"/>
</dbReference>
<evidence type="ECO:0000259" key="5">
    <source>
        <dbReference type="Pfam" id="PF08241"/>
    </source>
</evidence>
<evidence type="ECO:0000313" key="6">
    <source>
        <dbReference type="EMBL" id="GAX84855.1"/>
    </source>
</evidence>
<organism evidence="6 7">
    <name type="scientific">Chlamydomonas eustigma</name>
    <dbReference type="NCBI Taxonomy" id="1157962"/>
    <lineage>
        <taxon>Eukaryota</taxon>
        <taxon>Viridiplantae</taxon>
        <taxon>Chlorophyta</taxon>
        <taxon>core chlorophytes</taxon>
        <taxon>Chlorophyceae</taxon>
        <taxon>CS clade</taxon>
        <taxon>Chlamydomonadales</taxon>
        <taxon>Chlamydomonadaceae</taxon>
        <taxon>Chlamydomonas</taxon>
    </lineage>
</organism>
<keyword evidence="3" id="KW-0808">Transferase</keyword>
<dbReference type="InterPro" id="IPR029063">
    <property type="entry name" value="SAM-dependent_MTases_sf"/>
</dbReference>
<comment type="similarity">
    <text evidence="1">Belongs to the methyltransferase superfamily.</text>
</comment>
<feature type="region of interest" description="Disordered" evidence="4">
    <location>
        <begin position="358"/>
        <end position="396"/>
    </location>
</feature>
<feature type="region of interest" description="Disordered" evidence="4">
    <location>
        <begin position="420"/>
        <end position="450"/>
    </location>
</feature>
<evidence type="ECO:0000256" key="2">
    <source>
        <dbReference type="ARBA" id="ARBA00022603"/>
    </source>
</evidence>
<evidence type="ECO:0000256" key="3">
    <source>
        <dbReference type="ARBA" id="ARBA00022679"/>
    </source>
</evidence>
<dbReference type="PANTHER" id="PTHR12176:SF79">
    <property type="entry name" value="METHYLTRANSFERASE TYPE 11 DOMAIN-CONTAINING PROTEIN"/>
    <property type="match status" value="1"/>
</dbReference>
<proteinExistence type="inferred from homology"/>
<feature type="compositionally biased region" description="Basic and acidic residues" evidence="4">
    <location>
        <begin position="424"/>
        <end position="450"/>
    </location>
</feature>
<dbReference type="SUPFAM" id="SSF53335">
    <property type="entry name" value="S-adenosyl-L-methionine-dependent methyltransferases"/>
    <property type="match status" value="1"/>
</dbReference>
<dbReference type="InterPro" id="IPR013216">
    <property type="entry name" value="Methyltransf_11"/>
</dbReference>
<protein>
    <recommendedName>
        <fullName evidence="5">Methyltransferase type 11 domain-containing protein</fullName>
    </recommendedName>
</protein>
<dbReference type="EMBL" id="BEGY01000138">
    <property type="protein sequence ID" value="GAX84855.1"/>
    <property type="molecule type" value="Genomic_DNA"/>
</dbReference>
<name>A0A250XP43_9CHLO</name>
<sequence length="450" mass="51172">MPPVVFYAEASYWEERYKKQVSCDFDWFYGFNALKTLLRTTLSNKKTCLHIGCGNSNVQEGMAMEHYKVLNIDISPYLIENMIKRHQHLPNLSYQVADVTSMPELPDCYFGSALDKGTLDALLCHIECEKMVDAMLSEVFRVLQYGGKFLLITLGDPAHRLKYLLKDKYQWAVQVYLLRRVPEAELLKVEGRQTPLNDTAEPITPLGPFSVNKDSLTVDFADHAEHVKHGAYFYAYLCKKKGLVLPTTKAQVVKLPDNWRVATRETVERLQQELGLSPHVLTRGRRTNQVMIPRRTCPQFLFDQREASFLMRNAMPAHTRSLEEAKDEKGSSAQEGLDNHCRLDPFPVGARLMTGQQDTLDSEHEVPEELQEADRDEPSSSLGPLRTAPAHLNNDQQYHVKDNEVSVAEKLAHESYMVCSGNSHDSKEEDKHPEHDAATSLLHKCDIAES</sequence>
<feature type="compositionally biased region" description="Basic and acidic residues" evidence="4">
    <location>
        <begin position="361"/>
        <end position="378"/>
    </location>
</feature>
<evidence type="ECO:0000313" key="7">
    <source>
        <dbReference type="Proteomes" id="UP000232323"/>
    </source>
</evidence>
<dbReference type="Proteomes" id="UP000232323">
    <property type="component" value="Unassembled WGS sequence"/>
</dbReference>
<dbReference type="GO" id="GO:0032259">
    <property type="term" value="P:methylation"/>
    <property type="evidence" value="ECO:0007669"/>
    <property type="project" value="UniProtKB-KW"/>
</dbReference>